<dbReference type="Proteomes" id="UP000709466">
    <property type="component" value="Unassembled WGS sequence"/>
</dbReference>
<accession>A0ABX0VX09</accession>
<name>A0ABX0VX09_9RHOB</name>
<evidence type="ECO:0008006" key="3">
    <source>
        <dbReference type="Google" id="ProtNLM"/>
    </source>
</evidence>
<reference evidence="1 2" key="1">
    <citation type="submission" date="2020-03" db="EMBL/GenBank/DDBJ databases">
        <title>Bacterial isolates of synthetic phycosphere.</title>
        <authorList>
            <person name="Fu H."/>
            <person name="Moran M.A."/>
        </authorList>
    </citation>
    <scope>NUCLEOTIDE SEQUENCE [LARGE SCALE GENOMIC DNA]</scope>
    <source>
        <strain evidence="1 2">HF1</strain>
    </source>
</reference>
<sequence length="71" mass="8223">MIDVRFLKSGLHQQVDDYFAALGQGTNAYLERRMRMAEILRLNAKSDAELVRMGLEREEIPSYVFRDLFGA</sequence>
<protein>
    <recommendedName>
        <fullName evidence="3">DUF1127 domain-containing protein</fullName>
    </recommendedName>
</protein>
<comment type="caution">
    <text evidence="1">The sequence shown here is derived from an EMBL/GenBank/DDBJ whole genome shotgun (WGS) entry which is preliminary data.</text>
</comment>
<proteinExistence type="predicted"/>
<gene>
    <name evidence="1" type="ORF">HCZ30_01780</name>
</gene>
<keyword evidence="2" id="KW-1185">Reference proteome</keyword>
<dbReference type="EMBL" id="JAATOP010000001">
    <property type="protein sequence ID" value="NIY71158.1"/>
    <property type="molecule type" value="Genomic_DNA"/>
</dbReference>
<evidence type="ECO:0000313" key="2">
    <source>
        <dbReference type="Proteomes" id="UP000709466"/>
    </source>
</evidence>
<evidence type="ECO:0000313" key="1">
    <source>
        <dbReference type="EMBL" id="NIY71158.1"/>
    </source>
</evidence>
<organism evidence="1 2">
    <name type="scientific">Marivivens donghaensis</name>
    <dbReference type="NCBI Taxonomy" id="1699413"/>
    <lineage>
        <taxon>Bacteria</taxon>
        <taxon>Pseudomonadati</taxon>
        <taxon>Pseudomonadota</taxon>
        <taxon>Alphaproteobacteria</taxon>
        <taxon>Rhodobacterales</taxon>
        <taxon>Paracoccaceae</taxon>
        <taxon>Marivivens group</taxon>
        <taxon>Marivivens</taxon>
    </lineage>
</organism>